<dbReference type="EMBL" id="UZAE01003338">
    <property type="protein sequence ID" value="VDO00447.1"/>
    <property type="molecule type" value="Genomic_DNA"/>
</dbReference>
<name>A0A0R3TC00_RODNA</name>
<evidence type="ECO:0000313" key="4">
    <source>
        <dbReference type="WBParaSite" id="HNAJ_0000458901-mRNA-1"/>
    </source>
</evidence>
<evidence type="ECO:0000313" key="3">
    <source>
        <dbReference type="Proteomes" id="UP000278807"/>
    </source>
</evidence>
<gene>
    <name evidence="2" type="ORF">HNAJ_LOCUS4587</name>
</gene>
<feature type="compositionally biased region" description="Basic and acidic residues" evidence="1">
    <location>
        <begin position="18"/>
        <end position="43"/>
    </location>
</feature>
<organism evidence="4">
    <name type="scientific">Rodentolepis nana</name>
    <name type="common">Dwarf tapeworm</name>
    <name type="synonym">Hymenolepis nana</name>
    <dbReference type="NCBI Taxonomy" id="102285"/>
    <lineage>
        <taxon>Eukaryota</taxon>
        <taxon>Metazoa</taxon>
        <taxon>Spiralia</taxon>
        <taxon>Lophotrochozoa</taxon>
        <taxon>Platyhelminthes</taxon>
        <taxon>Cestoda</taxon>
        <taxon>Eucestoda</taxon>
        <taxon>Cyclophyllidea</taxon>
        <taxon>Hymenolepididae</taxon>
        <taxon>Rodentolepis</taxon>
    </lineage>
</organism>
<evidence type="ECO:0000256" key="1">
    <source>
        <dbReference type="SAM" id="MobiDB-lite"/>
    </source>
</evidence>
<evidence type="ECO:0000313" key="2">
    <source>
        <dbReference type="EMBL" id="VDO00447.1"/>
    </source>
</evidence>
<dbReference type="AlphaFoldDB" id="A0A0R3TC00"/>
<sequence length="43" mass="5160">MKALIRREFQTIPTNSKLEQRRNSGQWKQRETVDSGTLRLEEK</sequence>
<protein>
    <submittedName>
        <fullName evidence="4">Homeobox domain-containing protein</fullName>
    </submittedName>
</protein>
<reference evidence="4" key="1">
    <citation type="submission" date="2017-02" db="UniProtKB">
        <authorList>
            <consortium name="WormBaseParasite"/>
        </authorList>
    </citation>
    <scope>IDENTIFICATION</scope>
</reference>
<reference evidence="2 3" key="2">
    <citation type="submission" date="2018-11" db="EMBL/GenBank/DDBJ databases">
        <authorList>
            <consortium name="Pathogen Informatics"/>
        </authorList>
    </citation>
    <scope>NUCLEOTIDE SEQUENCE [LARGE SCALE GENOMIC DNA]</scope>
</reference>
<dbReference type="WBParaSite" id="HNAJ_0000458901-mRNA-1">
    <property type="protein sequence ID" value="HNAJ_0000458901-mRNA-1"/>
    <property type="gene ID" value="HNAJ_0000458901"/>
</dbReference>
<proteinExistence type="predicted"/>
<dbReference type="Proteomes" id="UP000278807">
    <property type="component" value="Unassembled WGS sequence"/>
</dbReference>
<accession>A0A0R3TC00</accession>
<keyword evidence="3" id="KW-1185">Reference proteome</keyword>
<feature type="region of interest" description="Disordered" evidence="1">
    <location>
        <begin position="15"/>
        <end position="43"/>
    </location>
</feature>